<proteinExistence type="inferred from homology"/>
<evidence type="ECO:0000256" key="1">
    <source>
        <dbReference type="ARBA" id="ARBA00004123"/>
    </source>
</evidence>
<dbReference type="SMART" id="SM00774">
    <property type="entry name" value="WRKY"/>
    <property type="match status" value="1"/>
</dbReference>
<dbReference type="InterPro" id="IPR003657">
    <property type="entry name" value="WRKY_dom"/>
</dbReference>
<keyword evidence="2" id="KW-0805">Transcription regulation</keyword>
<keyword evidence="4" id="KW-0804">Transcription</keyword>
<dbReference type="PROSITE" id="PS50811">
    <property type="entry name" value="WRKY"/>
    <property type="match status" value="1"/>
</dbReference>
<dbReference type="GO" id="GO:0009751">
    <property type="term" value="P:response to salicylic acid"/>
    <property type="evidence" value="ECO:0007669"/>
    <property type="project" value="UniProtKB-ARBA"/>
</dbReference>
<sequence length="325" mass="36220">MEGKKDMLTWEQNTLLSELTIGLEAARKLHAQLGGSSSSSSSLTSFSSPATETSKILLKQILSSYEKSLAIVNWSSSPPVQLILKEDAVAPVTHSGVIPESPASINGSPRSEEFIDGGGSNNTHRQDHFFNSKKRKMLPKWTEKVRINPERGLEGPHQDDVYSWRKYGQKDILGAKFPRSYYRCTHRSTQNCWATKQVQRSNSDPTVFEVTYRGAHTCRQGSAAPPPPASPEKQDTITKQPIAQTPNELLESLKTSLTVRTEGLDDGEDVFSFPNTPPFYDYGTTNDYFGGLMESSPIFDAVDWFNPTVDINPEFPTFLPDSIYY</sequence>
<protein>
    <submittedName>
        <fullName evidence="9">Probable WRKY transcription factor 53</fullName>
    </submittedName>
</protein>
<dbReference type="AlphaFoldDB" id="A0A9W3CSI7"/>
<dbReference type="Proteomes" id="UP000504610">
    <property type="component" value="Unplaced"/>
</dbReference>
<dbReference type="InterPro" id="IPR044810">
    <property type="entry name" value="WRKY_plant"/>
</dbReference>
<gene>
    <name evidence="9" type="primary">LOC130504018</name>
</gene>
<dbReference type="InterPro" id="IPR036576">
    <property type="entry name" value="WRKY_dom_sf"/>
</dbReference>
<evidence type="ECO:0000256" key="6">
    <source>
        <dbReference type="ARBA" id="ARBA00060850"/>
    </source>
</evidence>
<keyword evidence="3" id="KW-0238">DNA-binding</keyword>
<dbReference type="Gene3D" id="2.20.25.80">
    <property type="entry name" value="WRKY domain"/>
    <property type="match status" value="1"/>
</dbReference>
<evidence type="ECO:0000256" key="5">
    <source>
        <dbReference type="ARBA" id="ARBA00023242"/>
    </source>
</evidence>
<evidence type="ECO:0000313" key="9">
    <source>
        <dbReference type="RefSeq" id="XP_056854573.1"/>
    </source>
</evidence>
<comment type="similarity">
    <text evidence="6">Belongs to the WRKY group III family.</text>
</comment>
<evidence type="ECO:0000259" key="7">
    <source>
        <dbReference type="PROSITE" id="PS50811"/>
    </source>
</evidence>
<dbReference type="GO" id="GO:0042542">
    <property type="term" value="P:response to hydrogen peroxide"/>
    <property type="evidence" value="ECO:0007669"/>
    <property type="project" value="UniProtKB-ARBA"/>
</dbReference>
<reference evidence="9" key="1">
    <citation type="submission" date="2025-08" db="UniProtKB">
        <authorList>
            <consortium name="RefSeq"/>
        </authorList>
    </citation>
    <scope>IDENTIFICATION</scope>
    <source>
        <tissue evidence="9">Leaf</tissue>
    </source>
</reference>
<feature type="domain" description="WRKY" evidence="7">
    <location>
        <begin position="159"/>
        <end position="216"/>
    </location>
</feature>
<dbReference type="PANTHER" id="PTHR32096">
    <property type="entry name" value="WRKY TRANSCRIPTION FACTOR 30-RELATED-RELATED"/>
    <property type="match status" value="1"/>
</dbReference>
<evidence type="ECO:0000313" key="8">
    <source>
        <dbReference type="Proteomes" id="UP000504610"/>
    </source>
</evidence>
<dbReference type="FunFam" id="2.20.25.80:FF:000009">
    <property type="entry name" value="WRKY transcription factor 53"/>
    <property type="match status" value="1"/>
</dbReference>
<dbReference type="SUPFAM" id="SSF118290">
    <property type="entry name" value="WRKY DNA-binding domain"/>
    <property type="match status" value="1"/>
</dbReference>
<dbReference type="OrthoDB" id="1888929at2759"/>
<dbReference type="GO" id="GO:0005634">
    <property type="term" value="C:nucleus"/>
    <property type="evidence" value="ECO:0007669"/>
    <property type="project" value="UniProtKB-SubCell"/>
</dbReference>
<dbReference type="GeneID" id="130504018"/>
<dbReference type="Pfam" id="PF03106">
    <property type="entry name" value="WRKY"/>
    <property type="match status" value="1"/>
</dbReference>
<evidence type="ECO:0000256" key="4">
    <source>
        <dbReference type="ARBA" id="ARBA00023163"/>
    </source>
</evidence>
<keyword evidence="8" id="KW-1185">Reference proteome</keyword>
<dbReference type="GO" id="GO:0010150">
    <property type="term" value="P:leaf senescence"/>
    <property type="evidence" value="ECO:0007669"/>
    <property type="project" value="UniProtKB-ARBA"/>
</dbReference>
<dbReference type="PANTHER" id="PTHR32096:SF94">
    <property type="entry name" value="WRKY TRANSCRIPTION FACTOR 53-RELATED"/>
    <property type="match status" value="1"/>
</dbReference>
<dbReference type="GO" id="GO:0000976">
    <property type="term" value="F:transcription cis-regulatory region binding"/>
    <property type="evidence" value="ECO:0007669"/>
    <property type="project" value="TreeGrafter"/>
</dbReference>
<dbReference type="RefSeq" id="XP_056854573.1">
    <property type="nucleotide sequence ID" value="XM_056998593.1"/>
</dbReference>
<accession>A0A9W3CSI7</accession>
<keyword evidence="5" id="KW-0539">Nucleus</keyword>
<dbReference type="KEGG" id="rsz:130504018"/>
<dbReference type="GO" id="GO:0010193">
    <property type="term" value="P:response to ozone"/>
    <property type="evidence" value="ECO:0007669"/>
    <property type="project" value="UniProtKB-ARBA"/>
</dbReference>
<evidence type="ECO:0000256" key="2">
    <source>
        <dbReference type="ARBA" id="ARBA00023015"/>
    </source>
</evidence>
<name>A0A9W3CSI7_RAPSA</name>
<comment type="subcellular location">
    <subcellularLocation>
        <location evidence="1">Nucleus</location>
    </subcellularLocation>
</comment>
<evidence type="ECO:0000256" key="3">
    <source>
        <dbReference type="ARBA" id="ARBA00023125"/>
    </source>
</evidence>
<organism evidence="8 9">
    <name type="scientific">Raphanus sativus</name>
    <name type="common">Radish</name>
    <name type="synonym">Raphanus raphanistrum var. sativus</name>
    <dbReference type="NCBI Taxonomy" id="3726"/>
    <lineage>
        <taxon>Eukaryota</taxon>
        <taxon>Viridiplantae</taxon>
        <taxon>Streptophyta</taxon>
        <taxon>Embryophyta</taxon>
        <taxon>Tracheophyta</taxon>
        <taxon>Spermatophyta</taxon>
        <taxon>Magnoliopsida</taxon>
        <taxon>eudicotyledons</taxon>
        <taxon>Gunneridae</taxon>
        <taxon>Pentapetalae</taxon>
        <taxon>rosids</taxon>
        <taxon>malvids</taxon>
        <taxon>Brassicales</taxon>
        <taxon>Brassicaceae</taxon>
        <taxon>Brassiceae</taxon>
        <taxon>Raphanus</taxon>
    </lineage>
</organism>
<dbReference type="GO" id="GO:0003700">
    <property type="term" value="F:DNA-binding transcription factor activity"/>
    <property type="evidence" value="ECO:0007669"/>
    <property type="project" value="InterPro"/>
</dbReference>